<sequence length="250" mass="26820">MIIERTIQRVVGSNKTSAPDPIAIEKKLRLRVNSNEILSLYCSPVMIKELVVGFIMGEGIIKGSWCTEKMSINMGDDIVVDIDATGEVSLAGKAITSGCIGGITIPKEIIANSVTSTVNISPESLLRLFGDFQRQSLSYQNTGCIHSAAISDASTIIAFAEDIGRHNAVDKVIGASILEDFDLSNSVMLLSGRLSSEIASKCARWSIPIVASRTAPTSLSVEIAEKAGVTMVGFLRGTRFNVYTHPQRIS</sequence>
<reference evidence="4 5" key="1">
    <citation type="submission" date="2015-11" db="EMBL/GenBank/DDBJ databases">
        <authorList>
            <person name="Lin W."/>
        </authorList>
    </citation>
    <scope>NUCLEOTIDE SEQUENCE [LARGE SCALE GENOMIC DNA]</scope>
    <source>
        <strain evidence="4 5">HCH-1</strain>
    </source>
</reference>
<evidence type="ECO:0000256" key="2">
    <source>
        <dbReference type="ARBA" id="ARBA00023150"/>
    </source>
</evidence>
<evidence type="ECO:0000256" key="1">
    <source>
        <dbReference type="ARBA" id="ARBA00022490"/>
    </source>
</evidence>
<keyword evidence="5" id="KW-1185">Reference proteome</keyword>
<evidence type="ECO:0000313" key="4">
    <source>
        <dbReference type="EMBL" id="KWT92921.1"/>
    </source>
</evidence>
<dbReference type="RefSeq" id="WP_236861430.1">
    <property type="nucleotide sequence ID" value="NZ_LNQR01000018.1"/>
</dbReference>
<comment type="similarity">
    <text evidence="3">Belongs to the FdhD family.</text>
</comment>
<dbReference type="Gene3D" id="3.40.140.10">
    <property type="entry name" value="Cytidine Deaminase, domain 2"/>
    <property type="match status" value="1"/>
</dbReference>
<keyword evidence="2 3" id="KW-0501">Molybdenum cofactor biosynthesis</keyword>
<dbReference type="InterPro" id="IPR003786">
    <property type="entry name" value="FdhD"/>
</dbReference>
<evidence type="ECO:0000256" key="3">
    <source>
        <dbReference type="HAMAP-Rule" id="MF_00187"/>
    </source>
</evidence>
<organism evidence="4 5">
    <name type="scientific">Candidatus Magnetominusculus xianensis</name>
    <dbReference type="NCBI Taxonomy" id="1748249"/>
    <lineage>
        <taxon>Bacteria</taxon>
        <taxon>Pseudomonadati</taxon>
        <taxon>Nitrospirota</taxon>
        <taxon>Nitrospiria</taxon>
        <taxon>Nitrospirales</taxon>
        <taxon>Nitrospiraceae</taxon>
        <taxon>Candidatus Magnetominusculus</taxon>
    </lineage>
</organism>
<dbReference type="PIRSF" id="PIRSF015626">
    <property type="entry name" value="FdhD"/>
    <property type="match status" value="1"/>
</dbReference>
<dbReference type="Proteomes" id="UP000060487">
    <property type="component" value="Unassembled WGS sequence"/>
</dbReference>
<dbReference type="PANTHER" id="PTHR30592">
    <property type="entry name" value="FORMATE DEHYDROGENASE"/>
    <property type="match status" value="1"/>
</dbReference>
<dbReference type="PANTHER" id="PTHR30592:SF1">
    <property type="entry name" value="SULFUR CARRIER PROTEIN FDHD"/>
    <property type="match status" value="1"/>
</dbReference>
<dbReference type="SUPFAM" id="SSF53927">
    <property type="entry name" value="Cytidine deaminase-like"/>
    <property type="match status" value="1"/>
</dbReference>
<accession>A0ABR5SKU2</accession>
<evidence type="ECO:0000313" key="5">
    <source>
        <dbReference type="Proteomes" id="UP000060487"/>
    </source>
</evidence>
<name>A0ABR5SKU2_9BACT</name>
<dbReference type="Gene3D" id="3.10.20.10">
    <property type="match status" value="1"/>
</dbReference>
<dbReference type="InterPro" id="IPR016193">
    <property type="entry name" value="Cytidine_deaminase-like"/>
</dbReference>
<comment type="caution">
    <text evidence="4">The sequence shown here is derived from an EMBL/GenBank/DDBJ whole genome shotgun (WGS) entry which is preliminary data.</text>
</comment>
<comment type="subcellular location">
    <subcellularLocation>
        <location evidence="3">Cytoplasm</location>
    </subcellularLocation>
</comment>
<dbReference type="Pfam" id="PF02634">
    <property type="entry name" value="FdhD-NarQ"/>
    <property type="match status" value="1"/>
</dbReference>
<proteinExistence type="inferred from homology"/>
<comment type="function">
    <text evidence="3">Required for formate dehydrogenase (FDH) activity. Acts as a sulfur carrier protein that transfers sulfur from IscS to the molybdenum cofactor prior to its insertion into FDH.</text>
</comment>
<keyword evidence="1 3" id="KW-0963">Cytoplasm</keyword>
<dbReference type="NCBIfam" id="TIGR00129">
    <property type="entry name" value="fdhD_narQ"/>
    <property type="match status" value="1"/>
</dbReference>
<feature type="active site" description="Cysteine persulfide intermediate" evidence="3">
    <location>
        <position position="99"/>
    </location>
</feature>
<protein>
    <recommendedName>
        <fullName evidence="3">Sulfur carrier protein FdhD</fullName>
    </recommendedName>
</protein>
<dbReference type="EMBL" id="LNQR01000018">
    <property type="protein sequence ID" value="KWT92921.1"/>
    <property type="molecule type" value="Genomic_DNA"/>
</dbReference>
<gene>
    <name evidence="3 4" type="primary">fdhD</name>
    <name evidence="4" type="ORF">ASN18_0356</name>
</gene>
<feature type="binding site" evidence="3">
    <location>
        <begin position="234"/>
        <end position="239"/>
    </location>
    <ligand>
        <name>Mo-bis(molybdopterin guanine dinucleotide)</name>
        <dbReference type="ChEBI" id="CHEBI:60539"/>
    </ligand>
</feature>
<dbReference type="HAMAP" id="MF_00187">
    <property type="entry name" value="FdhD"/>
    <property type="match status" value="1"/>
</dbReference>